<accession>A0A834W0R0</accession>
<sequence length="86" mass="9641">MQLRGKPPYLCSDHLLRGKPRRKDNVRGIYTISARALLGLFVPDSNRCHIGVTPNGSDYSLGMIILTIKFRVPVDRPKKLAHSGRT</sequence>
<gene>
    <name evidence="1" type="ORF">G2W53_040702</name>
</gene>
<keyword evidence="2" id="KW-1185">Reference proteome</keyword>
<comment type="caution">
    <text evidence="1">The sequence shown here is derived from an EMBL/GenBank/DDBJ whole genome shotgun (WGS) entry which is preliminary data.</text>
</comment>
<dbReference type="AlphaFoldDB" id="A0A834W0R0"/>
<dbReference type="Proteomes" id="UP000634136">
    <property type="component" value="Unassembled WGS sequence"/>
</dbReference>
<organism evidence="1 2">
    <name type="scientific">Senna tora</name>
    <dbReference type="NCBI Taxonomy" id="362788"/>
    <lineage>
        <taxon>Eukaryota</taxon>
        <taxon>Viridiplantae</taxon>
        <taxon>Streptophyta</taxon>
        <taxon>Embryophyta</taxon>
        <taxon>Tracheophyta</taxon>
        <taxon>Spermatophyta</taxon>
        <taxon>Magnoliopsida</taxon>
        <taxon>eudicotyledons</taxon>
        <taxon>Gunneridae</taxon>
        <taxon>Pentapetalae</taxon>
        <taxon>rosids</taxon>
        <taxon>fabids</taxon>
        <taxon>Fabales</taxon>
        <taxon>Fabaceae</taxon>
        <taxon>Caesalpinioideae</taxon>
        <taxon>Cassia clade</taxon>
        <taxon>Senna</taxon>
    </lineage>
</organism>
<proteinExistence type="predicted"/>
<evidence type="ECO:0000313" key="1">
    <source>
        <dbReference type="EMBL" id="KAF7801591.1"/>
    </source>
</evidence>
<dbReference type="EMBL" id="JAAIUW010000013">
    <property type="protein sequence ID" value="KAF7801591.1"/>
    <property type="molecule type" value="Genomic_DNA"/>
</dbReference>
<protein>
    <submittedName>
        <fullName evidence="1">Uncharacterized protein</fullName>
    </submittedName>
</protein>
<reference evidence="1" key="1">
    <citation type="submission" date="2020-09" db="EMBL/GenBank/DDBJ databases">
        <title>Genome-Enabled Discovery of Anthraquinone Biosynthesis in Senna tora.</title>
        <authorList>
            <person name="Kang S.-H."/>
            <person name="Pandey R.P."/>
            <person name="Lee C.-M."/>
            <person name="Sim J.-S."/>
            <person name="Jeong J.-T."/>
            <person name="Choi B.-S."/>
            <person name="Jung M."/>
            <person name="Ginzburg D."/>
            <person name="Zhao K."/>
            <person name="Won S.Y."/>
            <person name="Oh T.-J."/>
            <person name="Yu Y."/>
            <person name="Kim N.-H."/>
            <person name="Lee O.R."/>
            <person name="Lee T.-H."/>
            <person name="Bashyal P."/>
            <person name="Kim T.-S."/>
            <person name="Lee W.-H."/>
            <person name="Kawkins C."/>
            <person name="Kim C.-K."/>
            <person name="Kim J.S."/>
            <person name="Ahn B.O."/>
            <person name="Rhee S.Y."/>
            <person name="Sohng J.K."/>
        </authorList>
    </citation>
    <scope>NUCLEOTIDE SEQUENCE</scope>
    <source>
        <tissue evidence="1">Leaf</tissue>
    </source>
</reference>
<evidence type="ECO:0000313" key="2">
    <source>
        <dbReference type="Proteomes" id="UP000634136"/>
    </source>
</evidence>
<name>A0A834W0R0_9FABA</name>